<proteinExistence type="predicted"/>
<gene>
    <name evidence="1" type="ORF">DY000_02013594</name>
</gene>
<name>A0ABQ7CY31_BRACR</name>
<dbReference type="EMBL" id="QGKV02000759">
    <property type="protein sequence ID" value="KAF3564817.1"/>
    <property type="molecule type" value="Genomic_DNA"/>
</dbReference>
<sequence length="72" mass="8100">MAAFWEMLGVDVDAGPTTENIIAAFGRCEEWSRDDSMRLGYLAIFTGFIEGRKYSTATRASLARLVMDLEKF</sequence>
<organism evidence="1 2">
    <name type="scientific">Brassica cretica</name>
    <name type="common">Mustard</name>
    <dbReference type="NCBI Taxonomy" id="69181"/>
    <lineage>
        <taxon>Eukaryota</taxon>
        <taxon>Viridiplantae</taxon>
        <taxon>Streptophyta</taxon>
        <taxon>Embryophyta</taxon>
        <taxon>Tracheophyta</taxon>
        <taxon>Spermatophyta</taxon>
        <taxon>Magnoliopsida</taxon>
        <taxon>eudicotyledons</taxon>
        <taxon>Gunneridae</taxon>
        <taxon>Pentapetalae</taxon>
        <taxon>rosids</taxon>
        <taxon>malvids</taxon>
        <taxon>Brassicales</taxon>
        <taxon>Brassicaceae</taxon>
        <taxon>Brassiceae</taxon>
        <taxon>Brassica</taxon>
    </lineage>
</organism>
<keyword evidence="2" id="KW-1185">Reference proteome</keyword>
<dbReference type="Proteomes" id="UP000266723">
    <property type="component" value="Unassembled WGS sequence"/>
</dbReference>
<comment type="caution">
    <text evidence="1">The sequence shown here is derived from an EMBL/GenBank/DDBJ whole genome shotgun (WGS) entry which is preliminary data.</text>
</comment>
<evidence type="ECO:0000313" key="2">
    <source>
        <dbReference type="Proteomes" id="UP000266723"/>
    </source>
</evidence>
<evidence type="ECO:0000313" key="1">
    <source>
        <dbReference type="EMBL" id="KAF3564817.1"/>
    </source>
</evidence>
<reference evidence="1 2" key="1">
    <citation type="journal article" date="2020" name="BMC Genomics">
        <title>Intraspecific diversification of the crop wild relative Brassica cretica Lam. using demographic model selection.</title>
        <authorList>
            <person name="Kioukis A."/>
            <person name="Michalopoulou V.A."/>
            <person name="Briers L."/>
            <person name="Pirintsos S."/>
            <person name="Studholme D.J."/>
            <person name="Pavlidis P."/>
            <person name="Sarris P.F."/>
        </authorList>
    </citation>
    <scope>NUCLEOTIDE SEQUENCE [LARGE SCALE GENOMIC DNA]</scope>
    <source>
        <strain evidence="2">cv. PFS-1207/04</strain>
    </source>
</reference>
<accession>A0ABQ7CY31</accession>
<protein>
    <submittedName>
        <fullName evidence="1">Uncharacterized protein</fullName>
    </submittedName>
</protein>